<name>A0A7X5RMN2_9ALTE</name>
<comment type="subcellular location">
    <subcellularLocation>
        <location evidence="1">Cytoplasm</location>
        <location evidence="1">Nucleoid</location>
    </subcellularLocation>
</comment>
<dbReference type="GO" id="GO:0009295">
    <property type="term" value="C:nucleoid"/>
    <property type="evidence" value="ECO:0007669"/>
    <property type="project" value="UniProtKB-SubCell"/>
</dbReference>
<protein>
    <recommendedName>
        <fullName evidence="6">Nucleoid-associated protein</fullName>
    </recommendedName>
</protein>
<dbReference type="EMBL" id="JAAAWN010000046">
    <property type="protein sequence ID" value="NDV93182.1"/>
    <property type="molecule type" value="Genomic_DNA"/>
</dbReference>
<keyword evidence="5" id="KW-1185">Reference proteome</keyword>
<reference evidence="4 5" key="1">
    <citation type="submission" date="2020-01" db="EMBL/GenBank/DDBJ databases">
        <authorList>
            <person name="Chen J."/>
            <person name="Zhu S."/>
            <person name="Yang J."/>
        </authorList>
    </citation>
    <scope>NUCLEOTIDE SEQUENCE [LARGE SCALE GENOMIC DNA]</scope>
    <source>
        <strain evidence="4 5">345S023</strain>
    </source>
</reference>
<dbReference type="Pfam" id="PF04245">
    <property type="entry name" value="NA37"/>
    <property type="match status" value="1"/>
</dbReference>
<comment type="similarity">
    <text evidence="2">Belongs to the YejK family.</text>
</comment>
<evidence type="ECO:0000256" key="2">
    <source>
        <dbReference type="ARBA" id="ARBA00009035"/>
    </source>
</evidence>
<keyword evidence="3" id="KW-0963">Cytoplasm</keyword>
<gene>
    <name evidence="4" type="ORF">GTH32_18590</name>
</gene>
<dbReference type="PANTHER" id="PTHR38772">
    <property type="match status" value="1"/>
</dbReference>
<evidence type="ECO:0008006" key="6">
    <source>
        <dbReference type="Google" id="ProtNLM"/>
    </source>
</evidence>
<dbReference type="Proteomes" id="UP000470213">
    <property type="component" value="Unassembled WGS sequence"/>
</dbReference>
<dbReference type="RefSeq" id="WP_163088610.1">
    <property type="nucleotide sequence ID" value="NZ_JAAAWN010000046.1"/>
</dbReference>
<dbReference type="InterPro" id="IPR007358">
    <property type="entry name" value="Nucleoid_associated_NdpA"/>
</dbReference>
<comment type="caution">
    <text evidence="4">The sequence shown here is derived from an EMBL/GenBank/DDBJ whole genome shotgun (WGS) entry which is preliminary data.</text>
</comment>
<evidence type="ECO:0000256" key="3">
    <source>
        <dbReference type="ARBA" id="ARBA00022490"/>
    </source>
</evidence>
<evidence type="ECO:0000313" key="5">
    <source>
        <dbReference type="Proteomes" id="UP000470213"/>
    </source>
</evidence>
<organism evidence="4 5">
    <name type="scientific">Alteromonas profundi</name>
    <dbReference type="NCBI Taxonomy" id="2696062"/>
    <lineage>
        <taxon>Bacteria</taxon>
        <taxon>Pseudomonadati</taxon>
        <taxon>Pseudomonadota</taxon>
        <taxon>Gammaproteobacteria</taxon>
        <taxon>Alteromonadales</taxon>
        <taxon>Alteromonadaceae</taxon>
        <taxon>Alteromonas/Salinimonas group</taxon>
        <taxon>Alteromonas</taxon>
    </lineage>
</organism>
<accession>A0A7X5RMN2</accession>
<evidence type="ECO:0000313" key="4">
    <source>
        <dbReference type="EMBL" id="NDV93182.1"/>
    </source>
</evidence>
<dbReference type="AlphaFoldDB" id="A0A7X5RMN2"/>
<proteinExistence type="inferred from homology"/>
<dbReference type="PANTHER" id="PTHR38772:SF1">
    <property type="entry name" value="NUCLEOID-ASSOCIATED PROTEIN YEJK"/>
    <property type="match status" value="1"/>
</dbReference>
<evidence type="ECO:0000256" key="1">
    <source>
        <dbReference type="ARBA" id="ARBA00004453"/>
    </source>
</evidence>
<sequence>MVPVSQVIESLANTGRFNISFVSKAGEPSGYFLDAFSCKANVTPAKATASAPKAARSFLLSVGVEKEKAKEAYYAVVDLLIESAEKPISISKIHRKVNEYLPENIYENTKDDFLAYAKNEEYQLPDTFQSKGTTARSLRQIKGEGEGWELNFDKDIIGLKGKDVDKSFMYDRDNDILYMPKIPSELKERIIQELGLGEGE</sequence>